<keyword evidence="3" id="KW-1185">Reference proteome</keyword>
<dbReference type="CDD" id="cd04861">
    <property type="entry name" value="LigD_Pol_like"/>
    <property type="match status" value="1"/>
</dbReference>
<dbReference type="SUPFAM" id="SSF56747">
    <property type="entry name" value="Prim-pol domain"/>
    <property type="match status" value="1"/>
</dbReference>
<dbReference type="Proteomes" id="UP001320170">
    <property type="component" value="Unassembled WGS sequence"/>
</dbReference>
<dbReference type="Gene3D" id="3.90.920.10">
    <property type="entry name" value="DNA primase, PRIM domain"/>
    <property type="match status" value="1"/>
</dbReference>
<evidence type="ECO:0000259" key="1">
    <source>
        <dbReference type="Pfam" id="PF21686"/>
    </source>
</evidence>
<dbReference type="RefSeq" id="WP_182351482.1">
    <property type="nucleotide sequence ID" value="NZ_JAJSPM010000003.1"/>
</dbReference>
<organism evidence="2 3">
    <name type="scientific">Legionella resiliens</name>
    <dbReference type="NCBI Taxonomy" id="2905958"/>
    <lineage>
        <taxon>Bacteria</taxon>
        <taxon>Pseudomonadati</taxon>
        <taxon>Pseudomonadota</taxon>
        <taxon>Gammaproteobacteria</taxon>
        <taxon>Legionellales</taxon>
        <taxon>Legionellaceae</taxon>
        <taxon>Legionella</taxon>
    </lineage>
</organism>
<evidence type="ECO:0000313" key="3">
    <source>
        <dbReference type="Proteomes" id="UP001320170"/>
    </source>
</evidence>
<feature type="domain" description="DNA ligase D polymerase" evidence="1">
    <location>
        <begin position="23"/>
        <end position="276"/>
    </location>
</feature>
<dbReference type="InterPro" id="IPR052171">
    <property type="entry name" value="NHEJ_LigD"/>
</dbReference>
<dbReference type="GO" id="GO:0003910">
    <property type="term" value="F:DNA ligase (ATP) activity"/>
    <property type="evidence" value="ECO:0007669"/>
    <property type="project" value="UniProtKB-EC"/>
</dbReference>
<dbReference type="EC" id="6.5.1.1" evidence="2"/>
<dbReference type="Pfam" id="PF21686">
    <property type="entry name" value="LigD_Prim-Pol"/>
    <property type="match status" value="1"/>
</dbReference>
<accession>A0ABS8X2S0</accession>
<sequence>MKITGVNISHPDKPLYPDDKISKKEVVEYFYKIAEYLLPFVQNRPLTLKRYPDGINQEGFYNKHRPDYFPDFIKQFTVPTVQNNSEMNMVGVHSKKALVYLAGQDTLELHTSLSTMSSIEKPDQIIFDLDPQDDDFEKVRETALALKNLLDEFELKTFLKTSGSRGLHIHLPIKAHFKFDKIKEISRKIAVKLHQRHSQITTLEQRKNKRGNKVFIDFLRNDYAMTTVAPYSLRAKKGAPVATPLEWEELNDSSLHPQSYHLKNIFQRLGKKANPWKNFNKYNRHINLNDLFEKFQ</sequence>
<protein>
    <submittedName>
        <fullName evidence="2">Non-homologous end-joining DNA ligase</fullName>
        <ecNumber evidence="2">6.5.1.1</ecNumber>
    </submittedName>
</protein>
<name>A0ABS8X2S0_9GAMM</name>
<comment type="caution">
    <text evidence="2">The sequence shown here is derived from an EMBL/GenBank/DDBJ whole genome shotgun (WGS) entry which is preliminary data.</text>
</comment>
<dbReference type="InterPro" id="IPR014145">
    <property type="entry name" value="LigD_pol_dom"/>
</dbReference>
<gene>
    <name evidence="2" type="primary">ligD</name>
    <name evidence="2" type="ORF">LXO92_04240</name>
</gene>
<proteinExistence type="predicted"/>
<dbReference type="PANTHER" id="PTHR42705:SF2">
    <property type="entry name" value="BIFUNCTIONAL NON-HOMOLOGOUS END JOINING PROTEIN LIGD"/>
    <property type="match status" value="1"/>
</dbReference>
<evidence type="ECO:0000313" key="2">
    <source>
        <dbReference type="EMBL" id="MCE3531582.1"/>
    </source>
</evidence>
<dbReference type="NCBIfam" id="TIGR02778">
    <property type="entry name" value="ligD_pol"/>
    <property type="match status" value="1"/>
</dbReference>
<reference evidence="2 3" key="1">
    <citation type="journal article" date="2024" name="Pathogens">
        <title>Characterization of a Novel Species of Legionella Isolated from a Healthcare Facility: Legionella resiliens sp. nov.</title>
        <authorList>
            <person name="Cristino S."/>
            <person name="Pascale M.R."/>
            <person name="Marino F."/>
            <person name="Derelitto C."/>
            <person name="Salaris S."/>
            <person name="Orsini M."/>
            <person name="Squarzoni S."/>
            <person name="Grottola A."/>
            <person name="Girolamini L."/>
        </authorList>
    </citation>
    <scope>NUCLEOTIDE SEQUENCE [LARGE SCALE GENOMIC DNA]</scope>
    <source>
        <strain evidence="2 3">8cVS16</strain>
    </source>
</reference>
<dbReference type="PANTHER" id="PTHR42705">
    <property type="entry name" value="BIFUNCTIONAL NON-HOMOLOGOUS END JOINING PROTEIN LIGD"/>
    <property type="match status" value="1"/>
</dbReference>
<dbReference type="PROSITE" id="PS50276">
    <property type="entry name" value="PANCREATIC_HORMONE_2"/>
    <property type="match status" value="1"/>
</dbReference>
<keyword evidence="2" id="KW-0436">Ligase</keyword>
<dbReference type="EMBL" id="JAJTND010000003">
    <property type="protein sequence ID" value="MCE3531582.1"/>
    <property type="molecule type" value="Genomic_DNA"/>
</dbReference>